<feature type="compositionally biased region" description="Basic and acidic residues" evidence="1">
    <location>
        <begin position="73"/>
        <end position="87"/>
    </location>
</feature>
<proteinExistence type="predicted"/>
<comment type="caution">
    <text evidence="2">The sequence shown here is derived from an EMBL/GenBank/DDBJ whole genome shotgun (WGS) entry which is preliminary data.</text>
</comment>
<keyword evidence="3" id="KW-1185">Reference proteome</keyword>
<feature type="region of interest" description="Disordered" evidence="1">
    <location>
        <begin position="19"/>
        <end position="95"/>
    </location>
</feature>
<evidence type="ECO:0000313" key="2">
    <source>
        <dbReference type="EMBL" id="KAJ1096074.1"/>
    </source>
</evidence>
<evidence type="ECO:0000256" key="1">
    <source>
        <dbReference type="SAM" id="MobiDB-lite"/>
    </source>
</evidence>
<sequence length="95" mass="10572">MTSETGSWIVTGTGRPLAATLARGRRQSSTPCRQVKALHEERARGAGAELLRGKAREPGRRRACSPQGKRQPRAFEKRREPDLEVAGRQRPKKGR</sequence>
<dbReference type="AlphaFoldDB" id="A0AAV7LZ18"/>
<gene>
    <name evidence="2" type="ORF">NDU88_001220</name>
</gene>
<dbReference type="EMBL" id="JANPWB010000014">
    <property type="protein sequence ID" value="KAJ1096074.1"/>
    <property type="molecule type" value="Genomic_DNA"/>
</dbReference>
<accession>A0AAV7LZ18</accession>
<name>A0AAV7LZ18_PLEWA</name>
<evidence type="ECO:0000313" key="3">
    <source>
        <dbReference type="Proteomes" id="UP001066276"/>
    </source>
</evidence>
<protein>
    <submittedName>
        <fullName evidence="2">Uncharacterized protein</fullName>
    </submittedName>
</protein>
<reference evidence="2" key="1">
    <citation type="journal article" date="2022" name="bioRxiv">
        <title>Sequencing and chromosome-scale assembly of the giantPleurodeles waltlgenome.</title>
        <authorList>
            <person name="Brown T."/>
            <person name="Elewa A."/>
            <person name="Iarovenko S."/>
            <person name="Subramanian E."/>
            <person name="Araus A.J."/>
            <person name="Petzold A."/>
            <person name="Susuki M."/>
            <person name="Suzuki K.-i.T."/>
            <person name="Hayashi T."/>
            <person name="Toyoda A."/>
            <person name="Oliveira C."/>
            <person name="Osipova E."/>
            <person name="Leigh N.D."/>
            <person name="Simon A."/>
            <person name="Yun M.H."/>
        </authorList>
    </citation>
    <scope>NUCLEOTIDE SEQUENCE</scope>
    <source>
        <strain evidence="2">20211129_DDA</strain>
        <tissue evidence="2">Liver</tissue>
    </source>
</reference>
<dbReference type="Proteomes" id="UP001066276">
    <property type="component" value="Chromosome 10"/>
</dbReference>
<feature type="compositionally biased region" description="Basic and acidic residues" evidence="1">
    <location>
        <begin position="51"/>
        <end position="60"/>
    </location>
</feature>
<organism evidence="2 3">
    <name type="scientific">Pleurodeles waltl</name>
    <name type="common">Iberian ribbed newt</name>
    <dbReference type="NCBI Taxonomy" id="8319"/>
    <lineage>
        <taxon>Eukaryota</taxon>
        <taxon>Metazoa</taxon>
        <taxon>Chordata</taxon>
        <taxon>Craniata</taxon>
        <taxon>Vertebrata</taxon>
        <taxon>Euteleostomi</taxon>
        <taxon>Amphibia</taxon>
        <taxon>Batrachia</taxon>
        <taxon>Caudata</taxon>
        <taxon>Salamandroidea</taxon>
        <taxon>Salamandridae</taxon>
        <taxon>Pleurodelinae</taxon>
        <taxon>Pleurodeles</taxon>
    </lineage>
</organism>